<feature type="region of interest" description="Disordered" evidence="1">
    <location>
        <begin position="104"/>
        <end position="127"/>
    </location>
</feature>
<dbReference type="AlphaFoldDB" id="A0A1Q9CD63"/>
<accession>A0A1Q9CD63</accession>
<comment type="caution">
    <text evidence="2">The sequence shown here is derived from an EMBL/GenBank/DDBJ whole genome shotgun (WGS) entry which is preliminary data.</text>
</comment>
<gene>
    <name evidence="2" type="ORF">AK812_SmicGene38657</name>
</gene>
<organism evidence="2 3">
    <name type="scientific">Symbiodinium microadriaticum</name>
    <name type="common">Dinoflagellate</name>
    <name type="synonym">Zooxanthella microadriatica</name>
    <dbReference type="NCBI Taxonomy" id="2951"/>
    <lineage>
        <taxon>Eukaryota</taxon>
        <taxon>Sar</taxon>
        <taxon>Alveolata</taxon>
        <taxon>Dinophyceae</taxon>
        <taxon>Suessiales</taxon>
        <taxon>Symbiodiniaceae</taxon>
        <taxon>Symbiodinium</taxon>
    </lineage>
</organism>
<dbReference type="EMBL" id="LSRX01001337">
    <property type="protein sequence ID" value="OLP80865.1"/>
    <property type="molecule type" value="Genomic_DNA"/>
</dbReference>
<reference evidence="2 3" key="1">
    <citation type="submission" date="2016-02" db="EMBL/GenBank/DDBJ databases">
        <title>Genome analysis of coral dinoflagellate symbionts highlights evolutionary adaptations to a symbiotic lifestyle.</title>
        <authorList>
            <person name="Aranda M."/>
            <person name="Li Y."/>
            <person name="Liew Y.J."/>
            <person name="Baumgarten S."/>
            <person name="Simakov O."/>
            <person name="Wilson M."/>
            <person name="Piel J."/>
            <person name="Ashoor H."/>
            <person name="Bougouffa S."/>
            <person name="Bajic V.B."/>
            <person name="Ryu T."/>
            <person name="Ravasi T."/>
            <person name="Bayer T."/>
            <person name="Micklem G."/>
            <person name="Kim H."/>
            <person name="Bhak J."/>
            <person name="Lajeunesse T.C."/>
            <person name="Voolstra C.R."/>
        </authorList>
    </citation>
    <scope>NUCLEOTIDE SEQUENCE [LARGE SCALE GENOMIC DNA]</scope>
    <source>
        <strain evidence="2 3">CCMP2467</strain>
    </source>
</reference>
<sequence length="196" mass="20095">MGSGSSAAKYERPVPTVADAEPQDDKVKQCPSSSSASPHVRGAAPATYRQAARRKPAAAAAVMPGAMVLPQGVRSQQQARALPQNWRTKWERPAAVFSVRGAAGPRFLPPLRSTGTRALPSSPPECLSTTSAVARMAAEYWRNEQRAGSMPPPALAGAPSPGSTAATSTTQSWNSGASPVSSVPPPVSGLAPTSAA</sequence>
<feature type="region of interest" description="Disordered" evidence="1">
    <location>
        <begin position="143"/>
        <end position="196"/>
    </location>
</feature>
<protein>
    <submittedName>
        <fullName evidence="2">Uncharacterized protein</fullName>
    </submittedName>
</protein>
<dbReference type="OrthoDB" id="446829at2759"/>
<name>A0A1Q9CD63_SYMMI</name>
<evidence type="ECO:0000313" key="3">
    <source>
        <dbReference type="Proteomes" id="UP000186817"/>
    </source>
</evidence>
<evidence type="ECO:0000313" key="2">
    <source>
        <dbReference type="EMBL" id="OLP80865.1"/>
    </source>
</evidence>
<proteinExistence type="predicted"/>
<evidence type="ECO:0000256" key="1">
    <source>
        <dbReference type="SAM" id="MobiDB-lite"/>
    </source>
</evidence>
<dbReference type="Proteomes" id="UP000186817">
    <property type="component" value="Unassembled WGS sequence"/>
</dbReference>
<feature type="region of interest" description="Disordered" evidence="1">
    <location>
        <begin position="1"/>
        <end position="55"/>
    </location>
</feature>
<keyword evidence="3" id="KW-1185">Reference proteome</keyword>
<feature type="compositionally biased region" description="Low complexity" evidence="1">
    <location>
        <begin position="155"/>
        <end position="170"/>
    </location>
</feature>